<gene>
    <name evidence="2" type="primary">ORF20740</name>
</gene>
<evidence type="ECO:0000313" key="2">
    <source>
        <dbReference type="EMBL" id="CEK53572.1"/>
    </source>
</evidence>
<proteinExistence type="predicted"/>
<dbReference type="AlphaFoldDB" id="A0A0B6YB72"/>
<accession>A0A0B6YB72</accession>
<feature type="region of interest" description="Disordered" evidence="1">
    <location>
        <begin position="1"/>
        <end position="27"/>
    </location>
</feature>
<feature type="compositionally biased region" description="Polar residues" evidence="1">
    <location>
        <begin position="1"/>
        <end position="13"/>
    </location>
</feature>
<sequence length="78" mass="9556">KTQELSVRTYNTRKQQKHHRPFDQQQKRNVESLVFRHADTTHPSHLGPQFTTWPMYSQSYWEYQRHTTQELPLQLPSY</sequence>
<dbReference type="EMBL" id="HACG01006707">
    <property type="protein sequence ID" value="CEK53572.1"/>
    <property type="molecule type" value="Transcribed_RNA"/>
</dbReference>
<evidence type="ECO:0000256" key="1">
    <source>
        <dbReference type="SAM" id="MobiDB-lite"/>
    </source>
</evidence>
<feature type="non-terminal residue" evidence="2">
    <location>
        <position position="1"/>
    </location>
</feature>
<protein>
    <submittedName>
        <fullName evidence="2">Uncharacterized protein</fullName>
    </submittedName>
</protein>
<organism evidence="2">
    <name type="scientific">Arion vulgaris</name>
    <dbReference type="NCBI Taxonomy" id="1028688"/>
    <lineage>
        <taxon>Eukaryota</taxon>
        <taxon>Metazoa</taxon>
        <taxon>Spiralia</taxon>
        <taxon>Lophotrochozoa</taxon>
        <taxon>Mollusca</taxon>
        <taxon>Gastropoda</taxon>
        <taxon>Heterobranchia</taxon>
        <taxon>Euthyneura</taxon>
        <taxon>Panpulmonata</taxon>
        <taxon>Eupulmonata</taxon>
        <taxon>Stylommatophora</taxon>
        <taxon>Helicina</taxon>
        <taxon>Arionoidea</taxon>
        <taxon>Arionidae</taxon>
        <taxon>Arion</taxon>
    </lineage>
</organism>
<name>A0A0B6YB72_9EUPU</name>
<reference evidence="2" key="1">
    <citation type="submission" date="2014-12" db="EMBL/GenBank/DDBJ databases">
        <title>Insight into the proteome of Arion vulgaris.</title>
        <authorList>
            <person name="Aradska J."/>
            <person name="Bulat T."/>
            <person name="Smidak R."/>
            <person name="Sarate P."/>
            <person name="Gangsoo J."/>
            <person name="Sialana F."/>
            <person name="Bilban M."/>
            <person name="Lubec G."/>
        </authorList>
    </citation>
    <scope>NUCLEOTIDE SEQUENCE</scope>
    <source>
        <tissue evidence="2">Skin</tissue>
    </source>
</reference>